<evidence type="ECO:0000256" key="7">
    <source>
        <dbReference type="PROSITE-ProRule" id="PRU10141"/>
    </source>
</evidence>
<keyword evidence="3" id="KW-0808">Transferase</keyword>
<sequence length="519" mass="55571">MQIGNTIAQRYDLLEEIGRGGFGVIFRAQDRQQRLPVALKILHAAGDQLTQEQLEQRFRREALMASSLKHPHSIRQYDYGRCSDCGALYIAMELLHGETLAERLTRSGPFSPELVSRVARGVLRVLSAAHTLDIVHRDLKPANIMLCAHQGEDDFVKVLDFGIAKTMLGNHDLTSAGMALGSPTYMPPELLLGKAPVPASDLYSLGLTLAETIIGAPLAQGASALERARAQIAPAPLPAPDVLMQHPLWPWLSRALAKDISRRFASAEDMLRALDTMMPPPQAAATLKLAAISGPGAPLRSQDARTIETTFEPEPEEVEGATLVMELPPGGFAPPNAQNKISGVAASASPSREAHRSPHASAEAEAEADTHNDMRPLLDRLESDPDDATEMMENPLEMLRQAQALRQAQPASPSQARSQAQATHTDQGPTPVPGANLTPGAGLARRSHASLTPVAPTQPASRGFDAPPAAPHPFSFPAAPPGQQPAPPSRRPAWLSPLNIFVAVLCVLALVLLAILLTR</sequence>
<evidence type="ECO:0000256" key="9">
    <source>
        <dbReference type="SAM" id="Phobius"/>
    </source>
</evidence>
<feature type="region of interest" description="Disordered" evidence="8">
    <location>
        <begin position="404"/>
        <end position="490"/>
    </location>
</feature>
<reference evidence="11 12" key="1">
    <citation type="submission" date="2018-05" db="EMBL/GenBank/DDBJ databases">
        <title>Lujinxingia marina gen. nov. sp. nov., a new facultative anaerobic member of the class Deltaproteobacteria, and proposal of Lujinxingaceae fam. nov.</title>
        <authorList>
            <person name="Li C.-M."/>
        </authorList>
    </citation>
    <scope>NUCLEOTIDE SEQUENCE [LARGE SCALE GENOMIC DNA]</scope>
    <source>
        <strain evidence="11 12">B210</strain>
    </source>
</reference>
<evidence type="ECO:0000256" key="8">
    <source>
        <dbReference type="SAM" id="MobiDB-lite"/>
    </source>
</evidence>
<keyword evidence="4 7" id="KW-0547">Nucleotide-binding</keyword>
<dbReference type="GO" id="GO:0004674">
    <property type="term" value="F:protein serine/threonine kinase activity"/>
    <property type="evidence" value="ECO:0007669"/>
    <property type="project" value="UniProtKB-EC"/>
</dbReference>
<dbReference type="AlphaFoldDB" id="A0A328CC65"/>
<dbReference type="PANTHER" id="PTHR43671:SF13">
    <property type="entry name" value="SERINE_THREONINE-PROTEIN KINASE NEK2"/>
    <property type="match status" value="1"/>
</dbReference>
<dbReference type="PROSITE" id="PS50011">
    <property type="entry name" value="PROTEIN_KINASE_DOM"/>
    <property type="match status" value="1"/>
</dbReference>
<gene>
    <name evidence="11" type="ORF">DL240_00640</name>
</gene>
<dbReference type="PROSITE" id="PS00108">
    <property type="entry name" value="PROTEIN_KINASE_ST"/>
    <property type="match status" value="1"/>
</dbReference>
<comment type="caution">
    <text evidence="11">The sequence shown here is derived from an EMBL/GenBank/DDBJ whole genome shotgun (WGS) entry which is preliminary data.</text>
</comment>
<dbReference type="GO" id="GO:0005524">
    <property type="term" value="F:ATP binding"/>
    <property type="evidence" value="ECO:0007669"/>
    <property type="project" value="UniProtKB-UniRule"/>
</dbReference>
<dbReference type="PROSITE" id="PS00107">
    <property type="entry name" value="PROTEIN_KINASE_ATP"/>
    <property type="match status" value="1"/>
</dbReference>
<evidence type="ECO:0000313" key="11">
    <source>
        <dbReference type="EMBL" id="RAL24751.1"/>
    </source>
</evidence>
<dbReference type="InterPro" id="IPR011009">
    <property type="entry name" value="Kinase-like_dom_sf"/>
</dbReference>
<dbReference type="EC" id="2.7.11.1" evidence="2"/>
<protein>
    <recommendedName>
        <fullName evidence="2">non-specific serine/threonine protein kinase</fullName>
        <ecNumber evidence="2">2.7.11.1</ecNumber>
    </recommendedName>
</protein>
<dbReference type="Proteomes" id="UP000249169">
    <property type="component" value="Unassembled WGS sequence"/>
</dbReference>
<evidence type="ECO:0000313" key="12">
    <source>
        <dbReference type="Proteomes" id="UP000249169"/>
    </source>
</evidence>
<dbReference type="Pfam" id="PF00069">
    <property type="entry name" value="Pkinase"/>
    <property type="match status" value="1"/>
</dbReference>
<dbReference type="Gene3D" id="3.30.200.20">
    <property type="entry name" value="Phosphorylase Kinase, domain 1"/>
    <property type="match status" value="1"/>
</dbReference>
<dbReference type="RefSeq" id="WP_111727923.1">
    <property type="nucleotide sequence ID" value="NZ_QHKO01000001.1"/>
</dbReference>
<evidence type="ECO:0000256" key="4">
    <source>
        <dbReference type="ARBA" id="ARBA00022741"/>
    </source>
</evidence>
<dbReference type="InterPro" id="IPR000719">
    <property type="entry name" value="Prot_kinase_dom"/>
</dbReference>
<evidence type="ECO:0000256" key="3">
    <source>
        <dbReference type="ARBA" id="ARBA00022679"/>
    </source>
</evidence>
<evidence type="ECO:0000259" key="10">
    <source>
        <dbReference type="PROSITE" id="PS50011"/>
    </source>
</evidence>
<name>A0A328CC65_9DELT</name>
<feature type="domain" description="Protein kinase" evidence="10">
    <location>
        <begin position="11"/>
        <end position="278"/>
    </location>
</feature>
<feature type="compositionally biased region" description="Low complexity" evidence="8">
    <location>
        <begin position="404"/>
        <end position="422"/>
    </location>
</feature>
<organism evidence="11 12">
    <name type="scientific">Lujinxingia litoralis</name>
    <dbReference type="NCBI Taxonomy" id="2211119"/>
    <lineage>
        <taxon>Bacteria</taxon>
        <taxon>Deltaproteobacteria</taxon>
        <taxon>Bradymonadales</taxon>
        <taxon>Lujinxingiaceae</taxon>
        <taxon>Lujinxingia</taxon>
    </lineage>
</organism>
<feature type="binding site" evidence="7">
    <location>
        <position position="40"/>
    </location>
    <ligand>
        <name>ATP</name>
        <dbReference type="ChEBI" id="CHEBI:30616"/>
    </ligand>
</feature>
<evidence type="ECO:0000256" key="6">
    <source>
        <dbReference type="ARBA" id="ARBA00022840"/>
    </source>
</evidence>
<keyword evidence="9" id="KW-1133">Transmembrane helix</keyword>
<dbReference type="SMART" id="SM00220">
    <property type="entry name" value="S_TKc"/>
    <property type="match status" value="1"/>
</dbReference>
<keyword evidence="9" id="KW-0812">Transmembrane</keyword>
<evidence type="ECO:0000256" key="2">
    <source>
        <dbReference type="ARBA" id="ARBA00012513"/>
    </source>
</evidence>
<dbReference type="SUPFAM" id="SSF56112">
    <property type="entry name" value="Protein kinase-like (PK-like)"/>
    <property type="match status" value="1"/>
</dbReference>
<accession>A0A328CC65</accession>
<feature type="compositionally biased region" description="Pro residues" evidence="8">
    <location>
        <begin position="478"/>
        <end position="490"/>
    </location>
</feature>
<evidence type="ECO:0000256" key="5">
    <source>
        <dbReference type="ARBA" id="ARBA00022777"/>
    </source>
</evidence>
<evidence type="ECO:0000256" key="1">
    <source>
        <dbReference type="ARBA" id="ARBA00010886"/>
    </source>
</evidence>
<keyword evidence="6 7" id="KW-0067">ATP-binding</keyword>
<dbReference type="InterPro" id="IPR017441">
    <property type="entry name" value="Protein_kinase_ATP_BS"/>
</dbReference>
<dbReference type="CDD" id="cd14014">
    <property type="entry name" value="STKc_PknB_like"/>
    <property type="match status" value="1"/>
</dbReference>
<keyword evidence="5" id="KW-0418">Kinase</keyword>
<dbReference type="Gene3D" id="1.10.510.10">
    <property type="entry name" value="Transferase(Phosphotransferase) domain 1"/>
    <property type="match status" value="1"/>
</dbReference>
<comment type="similarity">
    <text evidence="1">Belongs to the protein kinase superfamily. NEK Ser/Thr protein kinase family. NIMA subfamily.</text>
</comment>
<feature type="transmembrane region" description="Helical" evidence="9">
    <location>
        <begin position="494"/>
        <end position="517"/>
    </location>
</feature>
<proteinExistence type="inferred from homology"/>
<dbReference type="PANTHER" id="PTHR43671">
    <property type="entry name" value="SERINE/THREONINE-PROTEIN KINASE NEK"/>
    <property type="match status" value="1"/>
</dbReference>
<keyword evidence="12" id="KW-1185">Reference proteome</keyword>
<dbReference type="InterPro" id="IPR050660">
    <property type="entry name" value="NEK_Ser/Thr_kinase"/>
</dbReference>
<dbReference type="EMBL" id="QHKO01000001">
    <property type="protein sequence ID" value="RAL24751.1"/>
    <property type="molecule type" value="Genomic_DNA"/>
</dbReference>
<dbReference type="OrthoDB" id="5487024at2"/>
<dbReference type="InterPro" id="IPR008271">
    <property type="entry name" value="Ser/Thr_kinase_AS"/>
</dbReference>
<keyword evidence="9" id="KW-0472">Membrane</keyword>
<feature type="compositionally biased region" description="Basic and acidic residues" evidence="8">
    <location>
        <begin position="368"/>
        <end position="383"/>
    </location>
</feature>
<feature type="region of interest" description="Disordered" evidence="8">
    <location>
        <begin position="326"/>
        <end position="388"/>
    </location>
</feature>